<dbReference type="AlphaFoldDB" id="A0A372GKS1"/>
<keyword evidence="2" id="KW-1185">Reference proteome</keyword>
<comment type="caution">
    <text evidence="1">The sequence shown here is derived from an EMBL/GenBank/DDBJ whole genome shotgun (WGS) entry which is preliminary data.</text>
</comment>
<name>A0A372GKS1_9ACTN</name>
<evidence type="ECO:0000313" key="2">
    <source>
        <dbReference type="Proteomes" id="UP000262882"/>
    </source>
</evidence>
<sequence>MTSEQARLVLTAHPLQQVGAYAVAAVAGDLDPEELPPEDFEQAVKTMTRDAVRAALVRNSKIAEGFWLKASYSFSPNSPMNHPSNAKKSEDVIKAAIESWRDPSERGLLEGVDCVLCGRSAVGFFGKLDVPLAESDAYRNSTPRGHEGMALCRPCLVCFHALPYGSHLTGGASYALHSWDARFMRRTVQRQVDRNLIIAETGKVTEGYAAVREVVTLRALQNYGERLTAGVDLLVFNNNNRGQSLEVHSLDQPLAEWLRSTLRPVNRKGFAFLVKAHVTAYSPGVVLLARNVFGEPARLFNTAVRYLGRVVPHPDHDREQAASVSDLLYSFVTEVMQMNEKDLAEIRSAAHKVAGLLSKQETGGKLNTLRAAMRDPRKMRAWLTRHSMEWAIQPPKGAEGPLVTERAFVLLFGPGQDNPAWFHRDVFLFGVLEKLSELGWSSKKVEEDLEEIENATDAEFVTKEEEQ</sequence>
<accession>A0A372GKS1</accession>
<dbReference type="Proteomes" id="UP000262882">
    <property type="component" value="Unassembled WGS sequence"/>
</dbReference>
<dbReference type="RefSeq" id="WP_117398066.1">
    <property type="nucleotide sequence ID" value="NZ_QVNQ01000002.1"/>
</dbReference>
<evidence type="ECO:0000313" key="1">
    <source>
        <dbReference type="EMBL" id="RFS85951.1"/>
    </source>
</evidence>
<evidence type="ECO:0008006" key="3">
    <source>
        <dbReference type="Google" id="ProtNLM"/>
    </source>
</evidence>
<protein>
    <recommendedName>
        <fullName evidence="3">Type I-B CRISPR-associated protein Cas8b1/Cst1</fullName>
    </recommendedName>
</protein>
<dbReference type="EMBL" id="QVNQ01000002">
    <property type="protein sequence ID" value="RFS85951.1"/>
    <property type="molecule type" value="Genomic_DNA"/>
</dbReference>
<organism evidence="1 2">
    <name type="scientific">Actinomadura spongiicola</name>
    <dbReference type="NCBI Taxonomy" id="2303421"/>
    <lineage>
        <taxon>Bacteria</taxon>
        <taxon>Bacillati</taxon>
        <taxon>Actinomycetota</taxon>
        <taxon>Actinomycetes</taxon>
        <taxon>Streptosporangiales</taxon>
        <taxon>Thermomonosporaceae</taxon>
        <taxon>Actinomadura</taxon>
    </lineage>
</organism>
<dbReference type="OrthoDB" id="3669582at2"/>
<reference evidence="1 2" key="1">
    <citation type="submission" date="2018-08" db="EMBL/GenBank/DDBJ databases">
        <title>Actinomadura spongicola sp. nov., isolated from marine sponge Leucetta chagosensis.</title>
        <authorList>
            <person name="Li L."/>
            <person name="Lin H.W."/>
        </authorList>
    </citation>
    <scope>NUCLEOTIDE SEQUENCE [LARGE SCALE GENOMIC DNA]</scope>
    <source>
        <strain evidence="1 2">LHW52907</strain>
    </source>
</reference>
<gene>
    <name evidence="1" type="ORF">D0T12_04750</name>
</gene>
<proteinExistence type="predicted"/>